<reference evidence="1" key="1">
    <citation type="submission" date="2022-10" db="EMBL/GenBank/DDBJ databases">
        <title>The complete genomes of actinobacterial strains from the NBC collection.</title>
        <authorList>
            <person name="Joergensen T.S."/>
            <person name="Alvarez Arevalo M."/>
            <person name="Sterndorff E.B."/>
            <person name="Faurdal D."/>
            <person name="Vuksanovic O."/>
            <person name="Mourched A.-S."/>
            <person name="Charusanti P."/>
            <person name="Shaw S."/>
            <person name="Blin K."/>
            <person name="Weber T."/>
        </authorList>
    </citation>
    <scope>NUCLEOTIDE SEQUENCE</scope>
    <source>
        <strain evidence="1">NBC_01393</strain>
    </source>
</reference>
<organism evidence="1">
    <name type="scientific">Streptomyces sp. NBC_01393</name>
    <dbReference type="NCBI Taxonomy" id="2903851"/>
    <lineage>
        <taxon>Bacteria</taxon>
        <taxon>Bacillati</taxon>
        <taxon>Actinomycetota</taxon>
        <taxon>Actinomycetes</taxon>
        <taxon>Kitasatosporales</taxon>
        <taxon>Streptomycetaceae</taxon>
        <taxon>Streptomyces</taxon>
    </lineage>
</organism>
<dbReference type="InterPro" id="IPR046301">
    <property type="entry name" value="DUF6416"/>
</dbReference>
<sequence>MTVYLTEADPRWAEHSGEAGHYAAPEWGPEDLERAAVFLSELAPQARQMLEYLLRAPGRTIHCTELVDKALGGPSQGDAARRVAGAVSGMSKGHGNSGRRYPFYWWAAPEGSSGATYAVRPSVAAVFLAAQLGE</sequence>
<dbReference type="AlphaFoldDB" id="A0AAU3HWU4"/>
<proteinExistence type="predicted"/>
<dbReference type="Pfam" id="PF19980">
    <property type="entry name" value="DUF6416"/>
    <property type="match status" value="1"/>
</dbReference>
<dbReference type="EMBL" id="CP109546">
    <property type="protein sequence ID" value="WTZ09559.1"/>
    <property type="molecule type" value="Genomic_DNA"/>
</dbReference>
<name>A0AAU3HWU4_9ACTN</name>
<gene>
    <name evidence="1" type="ORF">OG699_17090</name>
</gene>
<protein>
    <submittedName>
        <fullName evidence="1">DUF6416 domain-containing protein</fullName>
    </submittedName>
</protein>
<evidence type="ECO:0000313" key="1">
    <source>
        <dbReference type="EMBL" id="WTZ09559.1"/>
    </source>
</evidence>
<accession>A0AAU3HWU4</accession>